<sequence length="109" mass="12386">MPEKVRAVAGKLNLPSFKEMLQASAYPDVSLADELQDGLPLTGTFELPESIFRRNTGEAKKRKFINLEELLRSGPGLAKKRWQKLSNKSLPNGMRLYDKVLSSRPRMRQ</sequence>
<dbReference type="Proteomes" id="UP000007800">
    <property type="component" value="Unassembled WGS sequence"/>
</dbReference>
<accession>C5LCC7</accession>
<proteinExistence type="predicted"/>
<name>C5LCC7_PERM5</name>
<dbReference type="InParanoid" id="C5LCC7"/>
<dbReference type="RefSeq" id="XP_002773794.1">
    <property type="nucleotide sequence ID" value="XM_002773748.1"/>
</dbReference>
<protein>
    <submittedName>
        <fullName evidence="1">Uncharacterized protein</fullName>
    </submittedName>
</protein>
<dbReference type="EMBL" id="GG680918">
    <property type="protein sequence ID" value="EER05610.1"/>
    <property type="molecule type" value="Genomic_DNA"/>
</dbReference>
<keyword evidence="2" id="KW-1185">Reference proteome</keyword>
<dbReference type="GeneID" id="9042360"/>
<evidence type="ECO:0000313" key="1">
    <source>
        <dbReference type="EMBL" id="EER05610.1"/>
    </source>
</evidence>
<reference evidence="1 2" key="1">
    <citation type="submission" date="2008-07" db="EMBL/GenBank/DDBJ databases">
        <authorList>
            <person name="El-Sayed N."/>
            <person name="Caler E."/>
            <person name="Inman J."/>
            <person name="Amedeo P."/>
            <person name="Hass B."/>
            <person name="Wortman J."/>
        </authorList>
    </citation>
    <scope>NUCLEOTIDE SEQUENCE [LARGE SCALE GENOMIC DNA]</scope>
    <source>
        <strain evidence="2">ATCC 50983 / TXsc</strain>
    </source>
</reference>
<gene>
    <name evidence="1" type="ORF">Pmar_PMAR011641</name>
</gene>
<organism evidence="2">
    <name type="scientific">Perkinsus marinus (strain ATCC 50983 / TXsc)</name>
    <dbReference type="NCBI Taxonomy" id="423536"/>
    <lineage>
        <taxon>Eukaryota</taxon>
        <taxon>Sar</taxon>
        <taxon>Alveolata</taxon>
        <taxon>Perkinsozoa</taxon>
        <taxon>Perkinsea</taxon>
        <taxon>Perkinsida</taxon>
        <taxon>Perkinsidae</taxon>
        <taxon>Perkinsus</taxon>
    </lineage>
</organism>
<evidence type="ECO:0000313" key="2">
    <source>
        <dbReference type="Proteomes" id="UP000007800"/>
    </source>
</evidence>
<dbReference type="AlphaFoldDB" id="C5LCC7"/>